<dbReference type="Gramene" id="KZM94204">
    <property type="protein sequence ID" value="KZM94204"/>
    <property type="gene ID" value="DCAR_017447"/>
</dbReference>
<dbReference type="InterPro" id="IPR046796">
    <property type="entry name" value="Transposase_32_dom"/>
</dbReference>
<evidence type="ECO:0000313" key="3">
    <source>
        <dbReference type="EMBL" id="KZM94204.1"/>
    </source>
</evidence>
<dbReference type="Pfam" id="PF20167">
    <property type="entry name" value="Transposase_32"/>
    <property type="match status" value="1"/>
</dbReference>
<feature type="compositionally biased region" description="Acidic residues" evidence="1">
    <location>
        <begin position="392"/>
        <end position="402"/>
    </location>
</feature>
<dbReference type="EMBL" id="LNRQ01000005">
    <property type="protein sequence ID" value="KZM94204.1"/>
    <property type="molecule type" value="Genomic_DNA"/>
</dbReference>
<feature type="region of interest" description="Disordered" evidence="1">
    <location>
        <begin position="1"/>
        <end position="31"/>
    </location>
</feature>
<feature type="domain" description="Putative plant transposon protein" evidence="2">
    <location>
        <begin position="67"/>
        <end position="260"/>
    </location>
</feature>
<reference evidence="3" key="1">
    <citation type="journal article" date="2016" name="Nat. Genet.">
        <title>A high-quality carrot genome assembly provides new insights into carotenoid accumulation and asterid genome evolution.</title>
        <authorList>
            <person name="Iorizzo M."/>
            <person name="Ellison S."/>
            <person name="Senalik D."/>
            <person name="Zeng P."/>
            <person name="Satapoomin P."/>
            <person name="Huang J."/>
            <person name="Bowman M."/>
            <person name="Iovene M."/>
            <person name="Sanseverino W."/>
            <person name="Cavagnaro P."/>
            <person name="Yildiz M."/>
            <person name="Macko-Podgorni A."/>
            <person name="Moranska E."/>
            <person name="Grzebelus E."/>
            <person name="Grzebelus D."/>
            <person name="Ashrafi H."/>
            <person name="Zheng Z."/>
            <person name="Cheng S."/>
            <person name="Spooner D."/>
            <person name="Van Deynze A."/>
            <person name="Simon P."/>
        </authorList>
    </citation>
    <scope>NUCLEOTIDE SEQUENCE [LARGE SCALE GENOMIC DNA]</scope>
    <source>
        <tissue evidence="3">Leaf</tissue>
    </source>
</reference>
<name>A0A164YA28_DAUCS</name>
<accession>A0A164YA28</accession>
<evidence type="ECO:0000256" key="1">
    <source>
        <dbReference type="SAM" id="MobiDB-lite"/>
    </source>
</evidence>
<dbReference type="OMA" id="ERAICRP"/>
<sequence>MAPKRARRSQGPSTQAPTSSDSSSMGEVEFTSDGARTEFQRLMNKSIVKERGFLPTAEDGELLNMIQERGWESFCEAPEAVPLAIIREFYANAKENRDGFTVVRGIRVDYSAEAIRRVIGGRAKRRNEEDWVVERIGRAKRRFDDDPVDLERLVYDMCVPDTTWKMTAPPLPAHVSFPAAALNRYAKAWNAFICANIMPSSHGHEVTVDRAILLFGIVSGKYIDLGHVIHQGILRFLQGGTTGAIPYGTIVTKLCRASGVRWPANEQLQLPAAPIDHSAISRMTEWDGGVPHPRGLGYIYDEMPGGRPGFIRRERTRASGAGTSQTERSSEPMGDVHYRRLARRMDTMHDIHQRFAFDLTQALGSAFQAQGVTVQWPVFGAGMQYPPPDSPPAEEGEDSDSE</sequence>
<comment type="caution">
    <text evidence="3">The sequence shown here is derived from an EMBL/GenBank/DDBJ whole genome shotgun (WGS) entry which is preliminary data.</text>
</comment>
<organism evidence="3">
    <name type="scientific">Daucus carota subsp. sativus</name>
    <name type="common">Carrot</name>
    <dbReference type="NCBI Taxonomy" id="79200"/>
    <lineage>
        <taxon>Eukaryota</taxon>
        <taxon>Viridiplantae</taxon>
        <taxon>Streptophyta</taxon>
        <taxon>Embryophyta</taxon>
        <taxon>Tracheophyta</taxon>
        <taxon>Spermatophyta</taxon>
        <taxon>Magnoliopsida</taxon>
        <taxon>eudicotyledons</taxon>
        <taxon>Gunneridae</taxon>
        <taxon>Pentapetalae</taxon>
        <taxon>asterids</taxon>
        <taxon>campanulids</taxon>
        <taxon>Apiales</taxon>
        <taxon>Apiaceae</taxon>
        <taxon>Apioideae</taxon>
        <taxon>Scandiceae</taxon>
        <taxon>Daucinae</taxon>
        <taxon>Daucus</taxon>
        <taxon>Daucus sect. Daucus</taxon>
    </lineage>
</organism>
<evidence type="ECO:0000259" key="2">
    <source>
        <dbReference type="Pfam" id="PF20167"/>
    </source>
</evidence>
<proteinExistence type="predicted"/>
<gene>
    <name evidence="3" type="ORF">DCAR_017447</name>
</gene>
<protein>
    <recommendedName>
        <fullName evidence="2">Putative plant transposon protein domain-containing protein</fullName>
    </recommendedName>
</protein>
<feature type="region of interest" description="Disordered" evidence="1">
    <location>
        <begin position="382"/>
        <end position="402"/>
    </location>
</feature>
<dbReference type="AlphaFoldDB" id="A0A164YA28"/>